<dbReference type="EMBL" id="JAINUF010000009">
    <property type="protein sequence ID" value="KAJ8350155.1"/>
    <property type="molecule type" value="Genomic_DNA"/>
</dbReference>
<feature type="region of interest" description="Disordered" evidence="1">
    <location>
        <begin position="88"/>
        <end position="120"/>
    </location>
</feature>
<gene>
    <name evidence="2" type="ORF">SKAU_G00252850</name>
</gene>
<reference evidence="2" key="1">
    <citation type="journal article" date="2023" name="Science">
        <title>Genome structures resolve the early diversification of teleost fishes.</title>
        <authorList>
            <person name="Parey E."/>
            <person name="Louis A."/>
            <person name="Montfort J."/>
            <person name="Bouchez O."/>
            <person name="Roques C."/>
            <person name="Iampietro C."/>
            <person name="Lluch J."/>
            <person name="Castinel A."/>
            <person name="Donnadieu C."/>
            <person name="Desvignes T."/>
            <person name="Floi Bucao C."/>
            <person name="Jouanno E."/>
            <person name="Wen M."/>
            <person name="Mejri S."/>
            <person name="Dirks R."/>
            <person name="Jansen H."/>
            <person name="Henkel C."/>
            <person name="Chen W.J."/>
            <person name="Zahm M."/>
            <person name="Cabau C."/>
            <person name="Klopp C."/>
            <person name="Thompson A.W."/>
            <person name="Robinson-Rechavi M."/>
            <person name="Braasch I."/>
            <person name="Lecointre G."/>
            <person name="Bobe J."/>
            <person name="Postlethwait J.H."/>
            <person name="Berthelot C."/>
            <person name="Roest Crollius H."/>
            <person name="Guiguen Y."/>
        </authorList>
    </citation>
    <scope>NUCLEOTIDE SEQUENCE</scope>
    <source>
        <strain evidence="2">WJC10195</strain>
    </source>
</reference>
<comment type="caution">
    <text evidence="2">The sequence shown here is derived from an EMBL/GenBank/DDBJ whole genome shotgun (WGS) entry which is preliminary data.</text>
</comment>
<proteinExistence type="predicted"/>
<sequence>MLLQFGMCLVSMTTELVHEGSGGMWLEHEIGEAAKTLISLSQDHFTPNPAQRLPLREGSPLTAATAQRQLTPAFITVPVNAGVPRATQCGGATLTGRRYTPTPSIPLPLRNRTTFPNQQP</sequence>
<feature type="compositionally biased region" description="Polar residues" evidence="1">
    <location>
        <begin position="111"/>
        <end position="120"/>
    </location>
</feature>
<dbReference type="Proteomes" id="UP001152622">
    <property type="component" value="Chromosome 9"/>
</dbReference>
<organism evidence="2 3">
    <name type="scientific">Synaphobranchus kaupii</name>
    <name type="common">Kaup's arrowtooth eel</name>
    <dbReference type="NCBI Taxonomy" id="118154"/>
    <lineage>
        <taxon>Eukaryota</taxon>
        <taxon>Metazoa</taxon>
        <taxon>Chordata</taxon>
        <taxon>Craniata</taxon>
        <taxon>Vertebrata</taxon>
        <taxon>Euteleostomi</taxon>
        <taxon>Actinopterygii</taxon>
        <taxon>Neopterygii</taxon>
        <taxon>Teleostei</taxon>
        <taxon>Anguilliformes</taxon>
        <taxon>Synaphobranchidae</taxon>
        <taxon>Synaphobranchus</taxon>
    </lineage>
</organism>
<evidence type="ECO:0000313" key="2">
    <source>
        <dbReference type="EMBL" id="KAJ8350155.1"/>
    </source>
</evidence>
<protein>
    <submittedName>
        <fullName evidence="2">Uncharacterized protein</fullName>
    </submittedName>
</protein>
<evidence type="ECO:0000256" key="1">
    <source>
        <dbReference type="SAM" id="MobiDB-lite"/>
    </source>
</evidence>
<evidence type="ECO:0000313" key="3">
    <source>
        <dbReference type="Proteomes" id="UP001152622"/>
    </source>
</evidence>
<keyword evidence="3" id="KW-1185">Reference proteome</keyword>
<dbReference type="AlphaFoldDB" id="A0A9Q1F3G6"/>
<name>A0A9Q1F3G6_SYNKA</name>
<accession>A0A9Q1F3G6</accession>